<dbReference type="PANTHER" id="PTHR24035">
    <property type="entry name" value="MULTIPLE EPIDERMAL GROWTH FACTOR-LIKE DOMAINS PROTEIN"/>
    <property type="match status" value="1"/>
</dbReference>
<dbReference type="AlphaFoldDB" id="A0A2T7NSZ3"/>
<evidence type="ECO:0000313" key="5">
    <source>
        <dbReference type="Proteomes" id="UP000245119"/>
    </source>
</evidence>
<dbReference type="OrthoDB" id="4405280at2759"/>
<keyword evidence="1" id="KW-0245">EGF-like domain</keyword>
<dbReference type="Proteomes" id="UP000245119">
    <property type="component" value="Linkage Group LG9"/>
</dbReference>
<evidence type="ECO:0000256" key="1">
    <source>
        <dbReference type="PROSITE-ProRule" id="PRU00076"/>
    </source>
</evidence>
<feature type="region of interest" description="Disordered" evidence="2">
    <location>
        <begin position="207"/>
        <end position="248"/>
    </location>
</feature>
<evidence type="ECO:0000256" key="2">
    <source>
        <dbReference type="SAM" id="MobiDB-lite"/>
    </source>
</evidence>
<dbReference type="InterPro" id="IPR006150">
    <property type="entry name" value="Cys_repeat_1"/>
</dbReference>
<dbReference type="PROSITE" id="PS01186">
    <property type="entry name" value="EGF_2"/>
    <property type="match status" value="1"/>
</dbReference>
<comment type="caution">
    <text evidence="4">The sequence shown here is derived from an EMBL/GenBank/DDBJ whole genome shotgun (WGS) entry which is preliminary data.</text>
</comment>
<keyword evidence="5" id="KW-1185">Reference proteome</keyword>
<dbReference type="PANTHER" id="PTHR24035:SF109">
    <property type="entry name" value="PROTEIN DRAPER"/>
    <property type="match status" value="1"/>
</dbReference>
<feature type="domain" description="EGF-like" evidence="3">
    <location>
        <begin position="171"/>
        <end position="206"/>
    </location>
</feature>
<dbReference type="PROSITE" id="PS50026">
    <property type="entry name" value="EGF_3"/>
    <property type="match status" value="5"/>
</dbReference>
<dbReference type="InterPro" id="IPR052108">
    <property type="entry name" value="MEGF/SIB"/>
</dbReference>
<accession>A0A2T7NSZ3</accession>
<protein>
    <recommendedName>
        <fullName evidence="3">EGF-like domain-containing protein</fullName>
    </recommendedName>
</protein>
<feature type="domain" description="EGF-like" evidence="3">
    <location>
        <begin position="32"/>
        <end position="67"/>
    </location>
</feature>
<feature type="domain" description="EGF-like" evidence="3">
    <location>
        <begin position="125"/>
        <end position="161"/>
    </location>
</feature>
<name>A0A2T7NSZ3_POMCA</name>
<gene>
    <name evidence="4" type="ORF">C0Q70_14749</name>
</gene>
<dbReference type="Gene3D" id="2.170.300.10">
    <property type="entry name" value="Tie2 ligand-binding domain superfamily"/>
    <property type="match status" value="1"/>
</dbReference>
<dbReference type="SMART" id="SM00289">
    <property type="entry name" value="WR1"/>
    <property type="match status" value="6"/>
</dbReference>
<dbReference type="EMBL" id="PZQS01000009">
    <property type="protein sequence ID" value="PVD24278.1"/>
    <property type="molecule type" value="Genomic_DNA"/>
</dbReference>
<reference evidence="4 5" key="1">
    <citation type="submission" date="2018-04" db="EMBL/GenBank/DDBJ databases">
        <title>The genome of golden apple snail Pomacea canaliculata provides insight into stress tolerance and invasive adaptation.</title>
        <authorList>
            <person name="Liu C."/>
            <person name="Liu B."/>
            <person name="Ren Y."/>
            <person name="Zhang Y."/>
            <person name="Wang H."/>
            <person name="Li S."/>
            <person name="Jiang F."/>
            <person name="Yin L."/>
            <person name="Zhang G."/>
            <person name="Qian W."/>
            <person name="Fan W."/>
        </authorList>
    </citation>
    <scope>NUCLEOTIDE SEQUENCE [LARGE SCALE GENOMIC DNA]</scope>
    <source>
        <strain evidence="4">SZHN2017</strain>
        <tissue evidence="4">Muscle</tissue>
    </source>
</reference>
<sequence>MRKSGKKLPYYGNNSKPFNACLLHTAVKENKIGGSCSSDSCGANAECSAPIDGKCRCKEGFTGKDDDEACSGIPANMVGGQCTAGSCVGNNVECPASGSKFCKCKDGFTGASEAAGCNTVMADRIGGKCTSTSSCGANAVCSASADGVCKCQEGFSGKDGDATCTVKENKIGGSCSSDSCGANAECSAPTDGKCRCKEGFTGSDGDEACSLPGRDGNGEPGLPGLPGTEGPESPPGIAGVPGSDGGPAVKENKIGGSCSSDSCGANAECSAPTDGKCRCKEGFTGRDGDEACSLSGRDGNGEPGQRVHKVPQVLSQVVMEDQVCGVDANTVGGPCTAGTCHGNNVECLDNVECGNKFCKCKDGFTGTIGAAGCDTVIADRIGGKCTSTSSCGANAVCSASADGVCKCQEGFSGKDGDATCTVMANRIGGSCVTSSCGANAECSSSGVCTCVNGFTGQAGDIACSQSGGAAHSVATWFLASITSMIACML</sequence>
<feature type="compositionally biased region" description="Low complexity" evidence="2">
    <location>
        <begin position="220"/>
        <end position="231"/>
    </location>
</feature>
<feature type="domain" description="EGF-like" evidence="3">
    <location>
        <begin position="254"/>
        <end position="289"/>
    </location>
</feature>
<organism evidence="4 5">
    <name type="scientific">Pomacea canaliculata</name>
    <name type="common">Golden apple snail</name>
    <dbReference type="NCBI Taxonomy" id="400727"/>
    <lineage>
        <taxon>Eukaryota</taxon>
        <taxon>Metazoa</taxon>
        <taxon>Spiralia</taxon>
        <taxon>Lophotrochozoa</taxon>
        <taxon>Mollusca</taxon>
        <taxon>Gastropoda</taxon>
        <taxon>Caenogastropoda</taxon>
        <taxon>Architaenioglossa</taxon>
        <taxon>Ampullarioidea</taxon>
        <taxon>Ampullariidae</taxon>
        <taxon>Pomacea</taxon>
    </lineage>
</organism>
<proteinExistence type="predicted"/>
<dbReference type="InterPro" id="IPR000742">
    <property type="entry name" value="EGF"/>
</dbReference>
<evidence type="ECO:0000259" key="3">
    <source>
        <dbReference type="PROSITE" id="PS50026"/>
    </source>
</evidence>
<evidence type="ECO:0000313" key="4">
    <source>
        <dbReference type="EMBL" id="PVD24278.1"/>
    </source>
</evidence>
<feature type="domain" description="EGF-like" evidence="3">
    <location>
        <begin position="381"/>
        <end position="417"/>
    </location>
</feature>
<comment type="caution">
    <text evidence="1">Lacks conserved residue(s) required for the propagation of feature annotation.</text>
</comment>
<dbReference type="SMART" id="SM00181">
    <property type="entry name" value="EGF"/>
    <property type="match status" value="8"/>
</dbReference>